<dbReference type="SMART" id="SM00387">
    <property type="entry name" value="HATPase_c"/>
    <property type="match status" value="1"/>
</dbReference>
<feature type="domain" description="Histidine kinase" evidence="8">
    <location>
        <begin position="344"/>
        <end position="560"/>
    </location>
</feature>
<evidence type="ECO:0000256" key="2">
    <source>
        <dbReference type="ARBA" id="ARBA00012438"/>
    </source>
</evidence>
<dbReference type="Gene3D" id="1.10.287.130">
    <property type="match status" value="1"/>
</dbReference>
<keyword evidence="5 9" id="KW-0418">Kinase</keyword>
<dbReference type="SUPFAM" id="SSF47384">
    <property type="entry name" value="Homodimeric domain of signal transducing histidine kinase"/>
    <property type="match status" value="1"/>
</dbReference>
<dbReference type="InterPro" id="IPR003661">
    <property type="entry name" value="HisK_dim/P_dom"/>
</dbReference>
<dbReference type="CDD" id="cd00075">
    <property type="entry name" value="HATPase"/>
    <property type="match status" value="1"/>
</dbReference>
<keyword evidence="4" id="KW-0808">Transferase</keyword>
<evidence type="ECO:0000256" key="6">
    <source>
        <dbReference type="ARBA" id="ARBA00023012"/>
    </source>
</evidence>
<dbReference type="Pfam" id="PF02518">
    <property type="entry name" value="HATPase_c"/>
    <property type="match status" value="1"/>
</dbReference>
<comment type="catalytic activity">
    <reaction evidence="1">
        <text>ATP + protein L-histidine = ADP + protein N-phospho-L-histidine.</text>
        <dbReference type="EC" id="2.7.13.3"/>
    </reaction>
</comment>
<dbReference type="Pfam" id="PF00512">
    <property type="entry name" value="HisKA"/>
    <property type="match status" value="1"/>
</dbReference>
<dbReference type="Gene3D" id="3.30.565.10">
    <property type="entry name" value="Histidine kinase-like ATPase, C-terminal domain"/>
    <property type="match status" value="1"/>
</dbReference>
<evidence type="ECO:0000313" key="10">
    <source>
        <dbReference type="Proteomes" id="UP000244890"/>
    </source>
</evidence>
<dbReference type="InterPro" id="IPR003594">
    <property type="entry name" value="HATPase_dom"/>
</dbReference>
<dbReference type="InterPro" id="IPR005467">
    <property type="entry name" value="His_kinase_dom"/>
</dbReference>
<dbReference type="Gene3D" id="3.30.450.20">
    <property type="entry name" value="PAS domain"/>
    <property type="match status" value="1"/>
</dbReference>
<reference evidence="9 10" key="1">
    <citation type="submission" date="2017-06" db="EMBL/GenBank/DDBJ databases">
        <title>Complete genome of Helicobacter apodemus.</title>
        <authorList>
            <person name="Cho S."/>
        </authorList>
    </citation>
    <scope>NUCLEOTIDE SEQUENCE [LARGE SCALE GENOMIC DNA]</scope>
    <source>
        <strain evidence="10">SNUVETPUB-15-01</strain>
    </source>
</reference>
<keyword evidence="7" id="KW-1133">Transmembrane helix</keyword>
<dbReference type="FunFam" id="3.30.565.10:FF:000006">
    <property type="entry name" value="Sensor histidine kinase WalK"/>
    <property type="match status" value="1"/>
</dbReference>
<dbReference type="InterPro" id="IPR050351">
    <property type="entry name" value="BphY/WalK/GraS-like"/>
</dbReference>
<dbReference type="SMART" id="SM00388">
    <property type="entry name" value="HisKA"/>
    <property type="match status" value="1"/>
</dbReference>
<dbReference type="PRINTS" id="PR00344">
    <property type="entry name" value="BCTRLSENSOR"/>
</dbReference>
<keyword evidence="6" id="KW-0902">Two-component regulatory system</keyword>
<dbReference type="GO" id="GO:0004721">
    <property type="term" value="F:phosphoprotein phosphatase activity"/>
    <property type="evidence" value="ECO:0007669"/>
    <property type="project" value="TreeGrafter"/>
</dbReference>
<evidence type="ECO:0000256" key="1">
    <source>
        <dbReference type="ARBA" id="ARBA00000085"/>
    </source>
</evidence>
<evidence type="ECO:0000256" key="5">
    <source>
        <dbReference type="ARBA" id="ARBA00022777"/>
    </source>
</evidence>
<feature type="transmembrane region" description="Helical" evidence="7">
    <location>
        <begin position="147"/>
        <end position="170"/>
    </location>
</feature>
<keyword evidence="7" id="KW-0472">Membrane</keyword>
<protein>
    <recommendedName>
        <fullName evidence="2">histidine kinase</fullName>
        <ecNumber evidence="2">2.7.13.3</ecNumber>
    </recommendedName>
</protein>
<evidence type="ECO:0000259" key="8">
    <source>
        <dbReference type="PROSITE" id="PS50109"/>
    </source>
</evidence>
<evidence type="ECO:0000256" key="4">
    <source>
        <dbReference type="ARBA" id="ARBA00022679"/>
    </source>
</evidence>
<dbReference type="RefSeq" id="WP_108911507.1">
    <property type="nucleotide sequence ID" value="NZ_CP021886.1"/>
</dbReference>
<dbReference type="Proteomes" id="UP000244890">
    <property type="component" value="Chromosome"/>
</dbReference>
<evidence type="ECO:0000313" key="9">
    <source>
        <dbReference type="EMBL" id="AWI34716.1"/>
    </source>
</evidence>
<dbReference type="EMBL" id="CP021886">
    <property type="protein sequence ID" value="AWI34716.1"/>
    <property type="molecule type" value="Genomic_DNA"/>
</dbReference>
<dbReference type="PANTHER" id="PTHR45453:SF1">
    <property type="entry name" value="PHOSPHATE REGULON SENSOR PROTEIN PHOR"/>
    <property type="match status" value="1"/>
</dbReference>
<dbReference type="KEGG" id="had:CDV25_08010"/>
<dbReference type="SUPFAM" id="SSF55785">
    <property type="entry name" value="PYP-like sensor domain (PAS domain)"/>
    <property type="match status" value="1"/>
</dbReference>
<keyword evidence="7" id="KW-0812">Transmembrane</keyword>
<dbReference type="CDD" id="cd00082">
    <property type="entry name" value="HisKA"/>
    <property type="match status" value="1"/>
</dbReference>
<keyword evidence="3" id="KW-0597">Phosphoprotein</keyword>
<dbReference type="GO" id="GO:0016036">
    <property type="term" value="P:cellular response to phosphate starvation"/>
    <property type="evidence" value="ECO:0007669"/>
    <property type="project" value="TreeGrafter"/>
</dbReference>
<dbReference type="GO" id="GO:0005886">
    <property type="term" value="C:plasma membrane"/>
    <property type="evidence" value="ECO:0007669"/>
    <property type="project" value="TreeGrafter"/>
</dbReference>
<dbReference type="PROSITE" id="PS50109">
    <property type="entry name" value="HIS_KIN"/>
    <property type="match status" value="1"/>
</dbReference>
<evidence type="ECO:0000256" key="3">
    <source>
        <dbReference type="ARBA" id="ARBA00022553"/>
    </source>
</evidence>
<dbReference type="PANTHER" id="PTHR45453">
    <property type="entry name" value="PHOSPHATE REGULON SENSOR PROTEIN PHOR"/>
    <property type="match status" value="1"/>
</dbReference>
<dbReference type="SUPFAM" id="SSF55874">
    <property type="entry name" value="ATPase domain of HSP90 chaperone/DNA topoisomerase II/histidine kinase"/>
    <property type="match status" value="1"/>
</dbReference>
<feature type="transmembrane region" description="Helical" evidence="7">
    <location>
        <begin position="6"/>
        <end position="32"/>
    </location>
</feature>
<proteinExistence type="predicted"/>
<dbReference type="InterPro" id="IPR035965">
    <property type="entry name" value="PAS-like_dom_sf"/>
</dbReference>
<evidence type="ECO:0000256" key="7">
    <source>
        <dbReference type="SAM" id="Phobius"/>
    </source>
</evidence>
<dbReference type="InterPro" id="IPR036890">
    <property type="entry name" value="HATPase_C_sf"/>
</dbReference>
<organism evidence="9 10">
    <name type="scientific">Helicobacter apodemus</name>
    <dbReference type="NCBI Taxonomy" id="135569"/>
    <lineage>
        <taxon>Bacteria</taxon>
        <taxon>Pseudomonadati</taxon>
        <taxon>Campylobacterota</taxon>
        <taxon>Epsilonproteobacteria</taxon>
        <taxon>Campylobacterales</taxon>
        <taxon>Helicobacteraceae</taxon>
        <taxon>Helicobacter</taxon>
    </lineage>
</organism>
<gene>
    <name evidence="9" type="ORF">CDV25_08010</name>
</gene>
<dbReference type="InterPro" id="IPR004358">
    <property type="entry name" value="Sig_transdc_His_kin-like_C"/>
</dbReference>
<dbReference type="AlphaFoldDB" id="A0A2U8FF86"/>
<accession>A0A2U8FF86</accession>
<dbReference type="EC" id="2.7.13.3" evidence="2"/>
<dbReference type="OrthoDB" id="9813151at2"/>
<name>A0A2U8FF86_9HELI</name>
<sequence>MQRRIFFSIFIGSLSLLLLANAFLLFSLELFFQKETLEDLKNQSKSLIEQLPQDLTQLESLVKPLQDSHYRISIIDKNGNVLYDSFSKVLENHSSREEIQNALLNGGATSVRYSNTLGAKTLYYAVFLKEREIVLRVAKEQKYVKALFFKLLPFFFVESFLALLLCFFLAKVLAKAILKPILKANLEDLKKDSLYFELHSFVKKIKSQNKIIKTQLKHLRQKQQEMLLLAEHMSDGLILLNQHGDILSTNKSVNKYFKNLSSCTIIYELKESHFLKILLNLLRDFKKHKQEESKTLQMQLCNFECEVIFTPIFVKNKCKGMVVIVRDITQTKLAQNLRKEFSANVTHELKTPLTSILASSEMLKNNLVKKEDIPQFIDKIFAESTRLLVMIDEILKLSFFDEGGAEYLQKQKISLKSNVLKVVKHLKMIATQYEVEILLDLQEGYILGEKSLVENLIFNLVDNAIKYNKKGGFVRVSLHNLGEKIRLSIQDSGIGIPEHLHQRIFERFFCVDKSRSKQLGGTGLGLSIVKSAVAYHQAYLELKSEVGKGSEFILEFNKIA</sequence>
<dbReference type="InterPro" id="IPR036097">
    <property type="entry name" value="HisK_dim/P_sf"/>
</dbReference>
<dbReference type="GO" id="GO:0000155">
    <property type="term" value="F:phosphorelay sensor kinase activity"/>
    <property type="evidence" value="ECO:0007669"/>
    <property type="project" value="InterPro"/>
</dbReference>